<dbReference type="Proteomes" id="UP000295136">
    <property type="component" value="Unassembled WGS sequence"/>
</dbReference>
<sequence>MLDASRLCWLCGHDGAADVDHEPALQILEALGLDPCDPQYLRPAHGVNGCPTCGRKCNQAKGNKPGRPASPTSRAW</sequence>
<keyword evidence="2" id="KW-1185">Reference proteome</keyword>
<proteinExistence type="predicted"/>
<reference evidence="1 2" key="1">
    <citation type="submission" date="2019-03" db="EMBL/GenBank/DDBJ databases">
        <title>Draft genome sequences of novel Actinobacteria.</title>
        <authorList>
            <person name="Sahin N."/>
            <person name="Ay H."/>
            <person name="Saygin H."/>
        </authorList>
    </citation>
    <scope>NUCLEOTIDE SEQUENCE [LARGE SCALE GENOMIC DNA]</scope>
    <source>
        <strain evidence="1 2">6K102</strain>
    </source>
</reference>
<comment type="caution">
    <text evidence="1">The sequence shown here is derived from an EMBL/GenBank/DDBJ whole genome shotgun (WGS) entry which is preliminary data.</text>
</comment>
<evidence type="ECO:0000313" key="2">
    <source>
        <dbReference type="Proteomes" id="UP000295136"/>
    </source>
</evidence>
<evidence type="ECO:0008006" key="3">
    <source>
        <dbReference type="Google" id="ProtNLM"/>
    </source>
</evidence>
<protein>
    <recommendedName>
        <fullName evidence="3">HNH endonuclease</fullName>
    </recommendedName>
</protein>
<dbReference type="EMBL" id="SMLD01000368">
    <property type="protein sequence ID" value="TDE18871.1"/>
    <property type="molecule type" value="Genomic_DNA"/>
</dbReference>
<evidence type="ECO:0000313" key="1">
    <source>
        <dbReference type="EMBL" id="TDE18871.1"/>
    </source>
</evidence>
<dbReference type="RefSeq" id="WP_132642075.1">
    <property type="nucleotide sequence ID" value="NZ_SMLD01000368.1"/>
</dbReference>
<dbReference type="AlphaFoldDB" id="A0A4R5E1X6"/>
<organism evidence="1 2">
    <name type="scientific">Nonomuraea mesophila</name>
    <dbReference type="NCBI Taxonomy" id="2530382"/>
    <lineage>
        <taxon>Bacteria</taxon>
        <taxon>Bacillati</taxon>
        <taxon>Actinomycetota</taxon>
        <taxon>Actinomycetes</taxon>
        <taxon>Streptosporangiales</taxon>
        <taxon>Streptosporangiaceae</taxon>
        <taxon>Nonomuraea</taxon>
    </lineage>
</organism>
<gene>
    <name evidence="1" type="ORF">E1295_48070</name>
</gene>
<accession>A0A4R5E1X6</accession>
<name>A0A4R5E1X6_9ACTN</name>